<organism evidence="6 7">
    <name type="scientific">Glonium stellatum</name>
    <dbReference type="NCBI Taxonomy" id="574774"/>
    <lineage>
        <taxon>Eukaryota</taxon>
        <taxon>Fungi</taxon>
        <taxon>Dikarya</taxon>
        <taxon>Ascomycota</taxon>
        <taxon>Pezizomycotina</taxon>
        <taxon>Dothideomycetes</taxon>
        <taxon>Pleosporomycetidae</taxon>
        <taxon>Gloniales</taxon>
        <taxon>Gloniaceae</taxon>
        <taxon>Glonium</taxon>
    </lineage>
</organism>
<dbReference type="AlphaFoldDB" id="A0A8E2EQM8"/>
<accession>A0A8E2EQM8</accession>
<sequence>MSFSPVVSLSRLRSSLLFFCVVFVWLPAVVHCQLYSPLDPIFYFCSRWFSSSVVKDNTLFINGGIETFYHSGITSGTILGINTYMIKVSMVTSWDWKTNITITDEDKTTANPKTGTYPPSLVRGTMFHGPTNVQEVFAFGGTTFMGNTSFLGYVAPDASTYPLWSYTYDPSVQDPNKWNQYDVGQPWKPNHGAAAEAVDQSLGFYLNGQIDKGTSAATQNLGNETTIHLDGMLIIDLISQTSRNISTANITGGGPRVGGGMEYIAPVGKKGILVALGGQLSPKLNLTSNSTNGNLLGFDVVDVFDINSYLENTGGNGTWYSQSTSGDIPQPRIDFCTVSISAPDNSSHHIYLYGGRDPVKSVEYDDVYILTLPAFNWTQVNFGQSPRWGHDCHLVGNRQMLTVGGNTTNEQCDWEIKGVAILDMSTITWGSVYNAFAPEYLVPTPVVNWLGGSPSGGATVKTPVVGYNQTGLAEVFNTTRLQPSSSPTPSPTPTATNSHKSHAGAIAGGVVGGVAALAILAGLLYWLRARKRKNMVPRELDGAEKAELQQPDAQNAHKGHYELPAATKEPAELSEQHGASEAPRETFTEAAELPGTNTVPGGKHGVPMIRTPSTEEPHFPFARDAALR</sequence>
<feature type="region of interest" description="Disordered" evidence="3">
    <location>
        <begin position="478"/>
        <end position="501"/>
    </location>
</feature>
<name>A0A8E2EQM8_9PEZI</name>
<evidence type="ECO:0000313" key="7">
    <source>
        <dbReference type="Proteomes" id="UP000250140"/>
    </source>
</evidence>
<gene>
    <name evidence="6" type="ORF">AOQ84DRAFT_348381</name>
</gene>
<dbReference type="PANTHER" id="PTHR46228:SF2">
    <property type="entry name" value="KELCH REPEAT PROTEIN (AFU_ORTHOLOGUE AFUA_4G14350)"/>
    <property type="match status" value="1"/>
</dbReference>
<reference evidence="6 7" key="1">
    <citation type="journal article" date="2016" name="Nat. Commun.">
        <title>Ectomycorrhizal ecology is imprinted in the genome of the dominant symbiotic fungus Cenococcum geophilum.</title>
        <authorList>
            <consortium name="DOE Joint Genome Institute"/>
            <person name="Peter M."/>
            <person name="Kohler A."/>
            <person name="Ohm R.A."/>
            <person name="Kuo A."/>
            <person name="Krutzmann J."/>
            <person name="Morin E."/>
            <person name="Arend M."/>
            <person name="Barry K.W."/>
            <person name="Binder M."/>
            <person name="Choi C."/>
            <person name="Clum A."/>
            <person name="Copeland A."/>
            <person name="Grisel N."/>
            <person name="Haridas S."/>
            <person name="Kipfer T."/>
            <person name="LaButti K."/>
            <person name="Lindquist E."/>
            <person name="Lipzen A."/>
            <person name="Maire R."/>
            <person name="Meier B."/>
            <person name="Mihaltcheva S."/>
            <person name="Molinier V."/>
            <person name="Murat C."/>
            <person name="Poggeler S."/>
            <person name="Quandt C.A."/>
            <person name="Sperisen C."/>
            <person name="Tritt A."/>
            <person name="Tisserant E."/>
            <person name="Crous P.W."/>
            <person name="Henrissat B."/>
            <person name="Nehls U."/>
            <person name="Egli S."/>
            <person name="Spatafora J.W."/>
            <person name="Grigoriev I.V."/>
            <person name="Martin F.M."/>
        </authorList>
    </citation>
    <scope>NUCLEOTIDE SEQUENCE [LARGE SCALE GENOMIC DNA]</scope>
    <source>
        <strain evidence="6 7">CBS 207.34</strain>
    </source>
</reference>
<keyword evidence="5" id="KW-0732">Signal</keyword>
<dbReference type="Proteomes" id="UP000250140">
    <property type="component" value="Unassembled WGS sequence"/>
</dbReference>
<dbReference type="OrthoDB" id="10251809at2759"/>
<dbReference type="EMBL" id="KV750837">
    <property type="protein sequence ID" value="OCL02991.1"/>
    <property type="molecule type" value="Genomic_DNA"/>
</dbReference>
<evidence type="ECO:0000256" key="2">
    <source>
        <dbReference type="ARBA" id="ARBA00022737"/>
    </source>
</evidence>
<proteinExistence type="predicted"/>
<keyword evidence="4" id="KW-0472">Membrane</keyword>
<dbReference type="SUPFAM" id="SSF50965">
    <property type="entry name" value="Galactose oxidase, central domain"/>
    <property type="match status" value="1"/>
</dbReference>
<evidence type="ECO:0000256" key="5">
    <source>
        <dbReference type="SAM" id="SignalP"/>
    </source>
</evidence>
<protein>
    <recommendedName>
        <fullName evidence="8">Cell wall anchored protein</fullName>
    </recommendedName>
</protein>
<evidence type="ECO:0000256" key="1">
    <source>
        <dbReference type="ARBA" id="ARBA00022441"/>
    </source>
</evidence>
<keyword evidence="4" id="KW-1133">Transmembrane helix</keyword>
<evidence type="ECO:0008006" key="8">
    <source>
        <dbReference type="Google" id="ProtNLM"/>
    </source>
</evidence>
<feature type="chain" id="PRO_5034565671" description="Cell wall anchored protein" evidence="5">
    <location>
        <begin position="33"/>
        <end position="628"/>
    </location>
</feature>
<evidence type="ECO:0000256" key="4">
    <source>
        <dbReference type="SAM" id="Phobius"/>
    </source>
</evidence>
<keyword evidence="2" id="KW-0677">Repeat</keyword>
<evidence type="ECO:0000313" key="6">
    <source>
        <dbReference type="EMBL" id="OCL02991.1"/>
    </source>
</evidence>
<evidence type="ECO:0000256" key="3">
    <source>
        <dbReference type="SAM" id="MobiDB-lite"/>
    </source>
</evidence>
<dbReference type="PANTHER" id="PTHR46228">
    <property type="entry name" value="KELCH DOMAIN-CONTAINING PROTEIN"/>
    <property type="match status" value="1"/>
</dbReference>
<keyword evidence="1" id="KW-0880">Kelch repeat</keyword>
<keyword evidence="4" id="KW-0812">Transmembrane</keyword>
<dbReference type="Gene3D" id="2.120.10.80">
    <property type="entry name" value="Kelch-type beta propeller"/>
    <property type="match status" value="1"/>
</dbReference>
<dbReference type="InterPro" id="IPR011043">
    <property type="entry name" value="Gal_Oxase/kelch_b-propeller"/>
</dbReference>
<dbReference type="Gene3D" id="1.20.5.510">
    <property type="entry name" value="Single helix bin"/>
    <property type="match status" value="1"/>
</dbReference>
<keyword evidence="7" id="KW-1185">Reference proteome</keyword>
<feature type="signal peptide" evidence="5">
    <location>
        <begin position="1"/>
        <end position="32"/>
    </location>
</feature>
<dbReference type="InterPro" id="IPR015915">
    <property type="entry name" value="Kelch-typ_b-propeller"/>
</dbReference>
<feature type="transmembrane region" description="Helical" evidence="4">
    <location>
        <begin position="503"/>
        <end position="527"/>
    </location>
</feature>